<evidence type="ECO:0000313" key="1">
    <source>
        <dbReference type="EMBL" id="CAL4065667.1"/>
    </source>
</evidence>
<reference evidence="1 2" key="1">
    <citation type="submission" date="2024-05" db="EMBL/GenBank/DDBJ databases">
        <authorList>
            <person name="Wallberg A."/>
        </authorList>
    </citation>
    <scope>NUCLEOTIDE SEQUENCE [LARGE SCALE GENOMIC DNA]</scope>
</reference>
<sequence length="397" mass="44346">MKIIDVYSLIGANAVRADIKERSTKSEAWRKNSKKKYEDESILPFSMGVRLSTSKGLEVAYSCVPESYRNELFGQDELFSQEINELFSQEIIENGKVMNPECDEVFNIFKEKEEEISMKLKINLFINTVNEFIPELNNSINDRHKALKIRKEIQPAITKMLLLLLCESINSQDDQAFIGAMRDSLAYAVIKKEEKFLTAKITLKDGQLHLHCLKDEKPPYKALILPYESVRELVNPTKTMAFLDVGWPGNNGKVYIEVGNTGRGKQFVMLTTGELGPSLSYRNTTMEGMGWKGQPGEWICGGNYDSKGAAPVVEGLTENGEYVKPRIPGLVAGAHVLGSNKNAKFIIYARGQPQQKDGLGFGQVEGEKSLELVRAMAALDNIKDVRIVDCGVVLPLL</sequence>
<evidence type="ECO:0000313" key="2">
    <source>
        <dbReference type="Proteomes" id="UP001497623"/>
    </source>
</evidence>
<keyword evidence="2" id="KW-1185">Reference proteome</keyword>
<accession>A0AAV2PUQ4</accession>
<protein>
    <submittedName>
        <fullName evidence="1">Uncharacterized protein</fullName>
    </submittedName>
</protein>
<dbReference type="AlphaFoldDB" id="A0AAV2PUQ4"/>
<comment type="caution">
    <text evidence="1">The sequence shown here is derived from an EMBL/GenBank/DDBJ whole genome shotgun (WGS) entry which is preliminary data.</text>
</comment>
<proteinExistence type="predicted"/>
<name>A0AAV2PUQ4_MEGNR</name>
<dbReference type="Proteomes" id="UP001497623">
    <property type="component" value="Unassembled WGS sequence"/>
</dbReference>
<dbReference type="SUPFAM" id="SSF50891">
    <property type="entry name" value="Cyclophilin-like"/>
    <property type="match status" value="1"/>
</dbReference>
<organism evidence="1 2">
    <name type="scientific">Meganyctiphanes norvegica</name>
    <name type="common">Northern krill</name>
    <name type="synonym">Thysanopoda norvegica</name>
    <dbReference type="NCBI Taxonomy" id="48144"/>
    <lineage>
        <taxon>Eukaryota</taxon>
        <taxon>Metazoa</taxon>
        <taxon>Ecdysozoa</taxon>
        <taxon>Arthropoda</taxon>
        <taxon>Crustacea</taxon>
        <taxon>Multicrustacea</taxon>
        <taxon>Malacostraca</taxon>
        <taxon>Eumalacostraca</taxon>
        <taxon>Eucarida</taxon>
        <taxon>Euphausiacea</taxon>
        <taxon>Euphausiidae</taxon>
        <taxon>Meganyctiphanes</taxon>
    </lineage>
</organism>
<dbReference type="EMBL" id="CAXKWB010001856">
    <property type="protein sequence ID" value="CAL4065667.1"/>
    <property type="molecule type" value="Genomic_DNA"/>
</dbReference>
<dbReference type="InterPro" id="IPR029000">
    <property type="entry name" value="Cyclophilin-like_dom_sf"/>
</dbReference>
<gene>
    <name evidence="1" type="ORF">MNOR_LOCUS4956</name>
</gene>